<dbReference type="OrthoDB" id="1664853at2"/>
<dbReference type="Proteomes" id="UP000318102">
    <property type="component" value="Unassembled WGS sequence"/>
</dbReference>
<comment type="caution">
    <text evidence="1">The sequence shown here is derived from an EMBL/GenBank/DDBJ whole genome shotgun (WGS) entry which is preliminary data.</text>
</comment>
<keyword evidence="2" id="KW-1185">Reference proteome</keyword>
<organism evidence="1 2">
    <name type="scientific">Paenibacillus agilis</name>
    <dbReference type="NCBI Taxonomy" id="3020863"/>
    <lineage>
        <taxon>Bacteria</taxon>
        <taxon>Bacillati</taxon>
        <taxon>Bacillota</taxon>
        <taxon>Bacilli</taxon>
        <taxon>Bacillales</taxon>
        <taxon>Paenibacillaceae</taxon>
        <taxon>Paenibacillus</taxon>
    </lineage>
</organism>
<evidence type="ECO:0000313" key="2">
    <source>
        <dbReference type="Proteomes" id="UP000318102"/>
    </source>
</evidence>
<sequence length="258" mass="29471">MFSNSVPQFHKGRILKREMLESIRDYPRILLDIYSQYEADGVLTGAEVTVGESELTIAKGIVKHNGIVYVLDQAYKLPYKATGKETLLKIRFEEPETISDFVSHRSVIVLHEDANLQRNELELGRFKLKAGARLRSEYQSFADLATEYNTFNVIHVPYAAYETSTLHPLIIRYFATELLKSGTNHVYDVSFAMQALKDGNVPRDLLLHYITQRIGGGYRSYTNVQIHKHLTRILDEARSGRRASGDMMRSGMQRIVVD</sequence>
<dbReference type="RefSeq" id="WP_144987107.1">
    <property type="nucleotide sequence ID" value="NZ_VNJK01000001.1"/>
</dbReference>
<keyword evidence="1" id="KW-0547">Nucleotide-binding</keyword>
<accession>A0A559IWN0</accession>
<dbReference type="GO" id="GO:0004386">
    <property type="term" value="F:helicase activity"/>
    <property type="evidence" value="ECO:0007669"/>
    <property type="project" value="UniProtKB-KW"/>
</dbReference>
<protein>
    <submittedName>
        <fullName evidence="1">DNA and RNA helicase</fullName>
    </submittedName>
</protein>
<dbReference type="EMBL" id="VNJK01000001">
    <property type="protein sequence ID" value="TVX92040.1"/>
    <property type="molecule type" value="Genomic_DNA"/>
</dbReference>
<keyword evidence="1" id="KW-0378">Hydrolase</keyword>
<keyword evidence="1" id="KW-0347">Helicase</keyword>
<gene>
    <name evidence="1" type="ORF">FPZ44_02600</name>
</gene>
<keyword evidence="1" id="KW-0067">ATP-binding</keyword>
<evidence type="ECO:0000313" key="1">
    <source>
        <dbReference type="EMBL" id="TVX92040.1"/>
    </source>
</evidence>
<name>A0A559IWN0_9BACL</name>
<dbReference type="AlphaFoldDB" id="A0A559IWN0"/>
<proteinExistence type="predicted"/>
<reference evidence="1 2" key="1">
    <citation type="submission" date="2019-07" db="EMBL/GenBank/DDBJ databases">
        <authorList>
            <person name="Kim J."/>
        </authorList>
    </citation>
    <scope>NUCLEOTIDE SEQUENCE [LARGE SCALE GENOMIC DNA]</scope>
    <source>
        <strain evidence="1 2">N4</strain>
    </source>
</reference>